<dbReference type="InterPro" id="IPR051915">
    <property type="entry name" value="Cellulose_Degrad_GH3"/>
</dbReference>
<protein>
    <submittedName>
        <fullName evidence="6">Glycoside hydrolase family 3 protein</fullName>
    </submittedName>
</protein>
<feature type="domain" description="Glycoside hydrolase family 3 C-terminal" evidence="4">
    <location>
        <begin position="440"/>
        <end position="652"/>
    </location>
</feature>
<dbReference type="Gene3D" id="2.60.120.430">
    <property type="entry name" value="Galactose-binding lectin"/>
    <property type="match status" value="1"/>
</dbReference>
<feature type="region of interest" description="Disordered" evidence="2">
    <location>
        <begin position="33"/>
        <end position="57"/>
    </location>
</feature>
<organism evidence="6 7">
    <name type="scientific">Adonisia turfae CCMR0082</name>
    <dbReference type="NCBI Taxonomy" id="2304604"/>
    <lineage>
        <taxon>Bacteria</taxon>
        <taxon>Bacillati</taxon>
        <taxon>Cyanobacteriota</taxon>
        <taxon>Adonisia</taxon>
        <taxon>Adonisia turfae</taxon>
    </lineage>
</organism>
<dbReference type="SUPFAM" id="SSF51445">
    <property type="entry name" value="(Trans)glycosidases"/>
    <property type="match status" value="1"/>
</dbReference>
<dbReference type="PANTHER" id="PTHR30620:SF77">
    <property type="entry name" value="LYSOSOMAL BETA GLUCOSIDASE-LIKE"/>
    <property type="match status" value="1"/>
</dbReference>
<dbReference type="InterPro" id="IPR002772">
    <property type="entry name" value="Glyco_hydro_3_C"/>
</dbReference>
<dbReference type="GO" id="GO:0008422">
    <property type="term" value="F:beta-glucosidase activity"/>
    <property type="evidence" value="ECO:0007669"/>
    <property type="project" value="TreeGrafter"/>
</dbReference>
<dbReference type="InterPro" id="IPR036881">
    <property type="entry name" value="Glyco_hydro_3_C_sf"/>
</dbReference>
<dbReference type="SUPFAM" id="SSF52279">
    <property type="entry name" value="Beta-D-glucan exohydrolase, C-terminal domain"/>
    <property type="match status" value="1"/>
</dbReference>
<dbReference type="PANTHER" id="PTHR30620">
    <property type="entry name" value="PERIPLASMIC BETA-GLUCOSIDASE-RELATED"/>
    <property type="match status" value="1"/>
</dbReference>
<accession>A0A6M0SG87</accession>
<dbReference type="InterPro" id="IPR036962">
    <property type="entry name" value="Glyco_hydro_3_N_sf"/>
</dbReference>
<evidence type="ECO:0000259" key="3">
    <source>
        <dbReference type="Pfam" id="PF00933"/>
    </source>
</evidence>
<evidence type="ECO:0000259" key="5">
    <source>
        <dbReference type="Pfam" id="PF18559"/>
    </source>
</evidence>
<evidence type="ECO:0000259" key="4">
    <source>
        <dbReference type="Pfam" id="PF01915"/>
    </source>
</evidence>
<dbReference type="InterPro" id="IPR041443">
    <property type="entry name" value="Exop_C"/>
</dbReference>
<gene>
    <name evidence="6" type="ORF">D0962_32045</name>
</gene>
<dbReference type="InterPro" id="IPR001764">
    <property type="entry name" value="Glyco_hydro_3_N"/>
</dbReference>
<dbReference type="Pfam" id="PF18559">
    <property type="entry name" value="Exop_C"/>
    <property type="match status" value="1"/>
</dbReference>
<evidence type="ECO:0000256" key="1">
    <source>
        <dbReference type="ARBA" id="ARBA00022801"/>
    </source>
</evidence>
<evidence type="ECO:0000313" key="7">
    <source>
        <dbReference type="Proteomes" id="UP000473574"/>
    </source>
</evidence>
<feature type="compositionally biased region" description="Polar residues" evidence="2">
    <location>
        <begin position="37"/>
        <end position="52"/>
    </location>
</feature>
<evidence type="ECO:0000313" key="6">
    <source>
        <dbReference type="EMBL" id="NEZ67336.1"/>
    </source>
</evidence>
<dbReference type="Proteomes" id="UP000473574">
    <property type="component" value="Unassembled WGS sequence"/>
</dbReference>
<evidence type="ECO:0000256" key="2">
    <source>
        <dbReference type="SAM" id="MobiDB-lite"/>
    </source>
</evidence>
<feature type="domain" description="Glycoside hydrolase family 3 N-terminal" evidence="3">
    <location>
        <begin position="75"/>
        <end position="399"/>
    </location>
</feature>
<dbReference type="EMBL" id="QZCE01000002">
    <property type="protein sequence ID" value="NEZ67336.1"/>
    <property type="molecule type" value="Genomic_DNA"/>
</dbReference>
<dbReference type="Gene3D" id="3.40.50.1700">
    <property type="entry name" value="Glycoside hydrolase family 3 C-terminal domain"/>
    <property type="match status" value="1"/>
</dbReference>
<sequence length="844" mass="91344">MINMKVTLIGLLFVFTLSSALIAYLRTAAKGNGMPSIDSSASPQITPENWPTTHGGAPIEPEIEARIDELMASMTLEEMVGQTIQADIDHVTPEDVRRYRLGSVLNGGNSAPGENVRAPVEDWLALADEFYAASMDTSNGGQAIPILWGTDAIHGHNNIVGATVFPHNIGLGATRNLDLIQQIGEITAREVIVTGMDWTFAPTLAVARDNRWGRTYESYSEEPEIVAQYATTIVKGLQGALGTDDFLSNQHILATAKHFIGDGGTHNGKDQGDNIDSEANLRDYHGAGYPPALEAGVQTIMASFSAWHGRHMHGHGPLLTDVLKQRMGFNGFIVGDWNGHAQIPGCSTKSCPAAFNAGIDMFMAPDSWRQLLQNTVAQVKSGEISRERLEDAVSRILRVKFRLGLFEKPKPSERPLAGHYSLLGHPNHQAVARQAVRESLVLLKNQDNLLPLQTNQTVLVTGDGADAIGKQTGGWTLSWEGTGNTNAHFPNGTSIWEGIRNTVEAGGGTAILSSDGSYDQTPDVAIVVFGENPYVEFKGDLDNLNFASDQEFQLLETFQTASIPTVAVFLSGRPLWVTPEINAAQAFVAAWLPGTEGAGIADVLIRKPNGDINFDFTGKLSFSWPRTAIQTKVNRGDDNYDPLFPYGYGLTYQDNGNLPQLPEFSGLDGSEQTTSNALFALGRPMAPWSLQGIVGDTASTVVDAHTQLNNVLTIRSIDRVAQEDAKQFIWNGQEKAAIVLTGPATDYSAASHYDGMALVLQYRVDTLPEAPVTLFAECGENCRANLDMTQLFTTESLGVWTQTEISLRSLVDAGADMSRLTALGFETEAPFSLSLSDMRLVPKD</sequence>
<proteinExistence type="predicted"/>
<feature type="domain" description="ExoP galactose-binding-like" evidence="5">
    <location>
        <begin position="686"/>
        <end position="840"/>
    </location>
</feature>
<name>A0A6M0SG87_9CYAN</name>
<reference evidence="6 7" key="1">
    <citation type="journal article" date="2020" name="Microb. Ecol.">
        <title>Ecogenomics of the Marine Benthic Filamentous Cyanobacterium Adonisia.</title>
        <authorList>
            <person name="Walter J.M."/>
            <person name="Coutinho F.H."/>
            <person name="Leomil L."/>
            <person name="Hargreaves P.I."/>
            <person name="Campeao M.E."/>
            <person name="Vieira V.V."/>
            <person name="Silva B.S."/>
            <person name="Fistarol G.O."/>
            <person name="Salomon P.S."/>
            <person name="Sawabe T."/>
            <person name="Mino S."/>
            <person name="Hosokawa M."/>
            <person name="Miyashita H."/>
            <person name="Maruyama F."/>
            <person name="van Verk M.C."/>
            <person name="Dutilh B.E."/>
            <person name="Thompson C.C."/>
            <person name="Thompson F.L."/>
        </authorList>
    </citation>
    <scope>NUCLEOTIDE SEQUENCE [LARGE SCALE GENOMIC DNA]</scope>
    <source>
        <strain evidence="6 7">CCMR0082</strain>
    </source>
</reference>
<dbReference type="AlphaFoldDB" id="A0A6M0SG87"/>
<dbReference type="RefSeq" id="WP_163670340.1">
    <property type="nucleotide sequence ID" value="NZ_QZCE01000002.1"/>
</dbReference>
<comment type="caution">
    <text evidence="6">The sequence shown here is derived from an EMBL/GenBank/DDBJ whole genome shotgun (WGS) entry which is preliminary data.</text>
</comment>
<dbReference type="Pfam" id="PF01915">
    <property type="entry name" value="Glyco_hydro_3_C"/>
    <property type="match status" value="1"/>
</dbReference>
<dbReference type="InterPro" id="IPR017853">
    <property type="entry name" value="GH"/>
</dbReference>
<dbReference type="Gene3D" id="3.20.20.300">
    <property type="entry name" value="Glycoside hydrolase, family 3, N-terminal domain"/>
    <property type="match status" value="1"/>
</dbReference>
<dbReference type="GO" id="GO:0009251">
    <property type="term" value="P:glucan catabolic process"/>
    <property type="evidence" value="ECO:0007669"/>
    <property type="project" value="TreeGrafter"/>
</dbReference>
<dbReference type="Pfam" id="PF00933">
    <property type="entry name" value="Glyco_hydro_3"/>
    <property type="match status" value="1"/>
</dbReference>
<keyword evidence="1 6" id="KW-0378">Hydrolase</keyword>
<dbReference type="PRINTS" id="PR00133">
    <property type="entry name" value="GLHYDRLASE3"/>
</dbReference>